<dbReference type="InterPro" id="IPR036071">
    <property type="entry name" value="AMMECR1_dom_sf"/>
</dbReference>
<gene>
    <name evidence="2" type="ORF">METZ01_LOCUS414275</name>
</gene>
<dbReference type="PANTHER" id="PTHR13016">
    <property type="entry name" value="AMMECR1 HOMOLOG"/>
    <property type="match status" value="1"/>
</dbReference>
<dbReference type="InterPro" id="IPR027623">
    <property type="entry name" value="AmmeMemoSam_A"/>
</dbReference>
<dbReference type="AlphaFoldDB" id="A0A382WTR0"/>
<accession>A0A382WTR0</accession>
<dbReference type="PROSITE" id="PS51112">
    <property type="entry name" value="AMMECR1"/>
    <property type="match status" value="1"/>
</dbReference>
<dbReference type="EMBL" id="UINC01161945">
    <property type="protein sequence ID" value="SVD61421.1"/>
    <property type="molecule type" value="Genomic_DNA"/>
</dbReference>
<dbReference type="InterPro" id="IPR027485">
    <property type="entry name" value="AMMECR1_N"/>
</dbReference>
<proteinExistence type="predicted"/>
<reference evidence="2" key="1">
    <citation type="submission" date="2018-05" db="EMBL/GenBank/DDBJ databases">
        <authorList>
            <person name="Lanie J.A."/>
            <person name="Ng W.-L."/>
            <person name="Kazmierczak K.M."/>
            <person name="Andrzejewski T.M."/>
            <person name="Davidsen T.M."/>
            <person name="Wayne K.J."/>
            <person name="Tettelin H."/>
            <person name="Glass J.I."/>
            <person name="Rusch D."/>
            <person name="Podicherti R."/>
            <person name="Tsui H.-C.T."/>
            <person name="Winkler M.E."/>
        </authorList>
    </citation>
    <scope>NUCLEOTIDE SEQUENCE</scope>
</reference>
<dbReference type="InterPro" id="IPR023473">
    <property type="entry name" value="AMMECR1"/>
</dbReference>
<evidence type="ECO:0000313" key="2">
    <source>
        <dbReference type="EMBL" id="SVD61421.1"/>
    </source>
</evidence>
<evidence type="ECO:0000259" key="1">
    <source>
        <dbReference type="PROSITE" id="PS51112"/>
    </source>
</evidence>
<feature type="domain" description="AMMECR1" evidence="1">
    <location>
        <begin position="1"/>
        <end position="160"/>
    </location>
</feature>
<sequence length="160" mass="17957">AVHYYLLKGELLPCPSPLPPGMECRSGVFVSIKIKKNRNLRGCIGTIEPNQDNLAQEIIKNAVSAATRDPRFEPITIEELDTFSFSVDTLTPLEPIDTPDKLNPQRYGLSITGSGKQGILLPDLEGIDTPEKQIDICLKKAAIPKNSHYQMYRFEIKRYK</sequence>
<dbReference type="Gene3D" id="3.30.700.20">
    <property type="entry name" value="Hypothetical protein ph0010, domain 1"/>
    <property type="match status" value="1"/>
</dbReference>
<organism evidence="2">
    <name type="scientific">marine metagenome</name>
    <dbReference type="NCBI Taxonomy" id="408172"/>
    <lineage>
        <taxon>unclassified sequences</taxon>
        <taxon>metagenomes</taxon>
        <taxon>ecological metagenomes</taxon>
    </lineage>
</organism>
<name>A0A382WTR0_9ZZZZ</name>
<dbReference type="SUPFAM" id="SSF143447">
    <property type="entry name" value="AMMECR1-like"/>
    <property type="match status" value="1"/>
</dbReference>
<dbReference type="Pfam" id="PF01871">
    <property type="entry name" value="AMMECR1"/>
    <property type="match status" value="1"/>
</dbReference>
<dbReference type="InterPro" id="IPR002733">
    <property type="entry name" value="AMMECR1_domain"/>
</dbReference>
<protein>
    <recommendedName>
        <fullName evidence="1">AMMECR1 domain-containing protein</fullName>
    </recommendedName>
</protein>
<dbReference type="Gene3D" id="3.30.1490.150">
    <property type="entry name" value="Hypothetical protein ph0010, domain 2"/>
    <property type="match status" value="1"/>
</dbReference>
<feature type="non-terminal residue" evidence="2">
    <location>
        <position position="1"/>
    </location>
</feature>
<dbReference type="NCBIfam" id="TIGR04335">
    <property type="entry name" value="AmmeMemoSam_A"/>
    <property type="match status" value="1"/>
</dbReference>
<dbReference type="PANTHER" id="PTHR13016:SF0">
    <property type="entry name" value="AMME SYNDROME CANDIDATE GENE 1 PROTEIN"/>
    <property type="match status" value="1"/>
</dbReference>